<evidence type="ECO:0000256" key="2">
    <source>
        <dbReference type="ARBA" id="ARBA00023125"/>
    </source>
</evidence>
<dbReference type="InterPro" id="IPR036271">
    <property type="entry name" value="Tet_transcr_reg_TetR-rel_C_sf"/>
</dbReference>
<keyword evidence="1" id="KW-0805">Transcription regulation</keyword>
<keyword evidence="3" id="KW-0804">Transcription</keyword>
<dbReference type="Proteomes" id="UP001501563">
    <property type="component" value="Unassembled WGS sequence"/>
</dbReference>
<dbReference type="InterPro" id="IPR025996">
    <property type="entry name" value="MT1864/Rv1816-like_C"/>
</dbReference>
<feature type="domain" description="HTH tetR-type" evidence="6">
    <location>
        <begin position="37"/>
        <end position="98"/>
    </location>
</feature>
<proteinExistence type="predicted"/>
<dbReference type="PANTHER" id="PTHR30055:SF234">
    <property type="entry name" value="HTH-TYPE TRANSCRIPTIONAL REGULATOR BETI"/>
    <property type="match status" value="1"/>
</dbReference>
<protein>
    <recommendedName>
        <fullName evidence="6">HTH tetR-type domain-containing protein</fullName>
    </recommendedName>
</protein>
<dbReference type="InterPro" id="IPR050109">
    <property type="entry name" value="HTH-type_TetR-like_transc_reg"/>
</dbReference>
<dbReference type="SUPFAM" id="SSF48498">
    <property type="entry name" value="Tetracyclin repressor-like, C-terminal domain"/>
    <property type="match status" value="1"/>
</dbReference>
<keyword evidence="2 4" id="KW-0238">DNA-binding</keyword>
<name>A0ABP7KPY6_9ACTN</name>
<dbReference type="EMBL" id="BAAAZA010000018">
    <property type="protein sequence ID" value="GAA3882378.1"/>
    <property type="molecule type" value="Genomic_DNA"/>
</dbReference>
<keyword evidence="8" id="KW-1185">Reference proteome</keyword>
<evidence type="ECO:0000313" key="8">
    <source>
        <dbReference type="Proteomes" id="UP001501563"/>
    </source>
</evidence>
<gene>
    <name evidence="7" type="ORF">GCM10022207_56550</name>
</gene>
<feature type="compositionally biased region" description="Basic and acidic residues" evidence="5">
    <location>
        <begin position="218"/>
        <end position="227"/>
    </location>
</feature>
<dbReference type="PROSITE" id="PS50977">
    <property type="entry name" value="HTH_TETR_2"/>
    <property type="match status" value="1"/>
</dbReference>
<reference evidence="8" key="1">
    <citation type="journal article" date="2019" name="Int. J. Syst. Evol. Microbiol.">
        <title>The Global Catalogue of Microorganisms (GCM) 10K type strain sequencing project: providing services to taxonomists for standard genome sequencing and annotation.</title>
        <authorList>
            <consortium name="The Broad Institute Genomics Platform"/>
            <consortium name="The Broad Institute Genome Sequencing Center for Infectious Disease"/>
            <person name="Wu L."/>
            <person name="Ma J."/>
        </authorList>
    </citation>
    <scope>NUCLEOTIDE SEQUENCE [LARGE SCALE GENOMIC DNA]</scope>
    <source>
        <strain evidence="8">JCM 16578</strain>
    </source>
</reference>
<organism evidence="7 8">
    <name type="scientific">Streptomyces lannensis</name>
    <dbReference type="NCBI Taxonomy" id="766498"/>
    <lineage>
        <taxon>Bacteria</taxon>
        <taxon>Bacillati</taxon>
        <taxon>Actinomycetota</taxon>
        <taxon>Actinomycetes</taxon>
        <taxon>Kitasatosporales</taxon>
        <taxon>Streptomycetaceae</taxon>
        <taxon>Streptomyces</taxon>
    </lineage>
</organism>
<feature type="region of interest" description="Disordered" evidence="5">
    <location>
        <begin position="214"/>
        <end position="234"/>
    </location>
</feature>
<dbReference type="InterPro" id="IPR001647">
    <property type="entry name" value="HTH_TetR"/>
</dbReference>
<sequence length="234" mass="25243">MSVNIAVPIPEHLFIGFYNEQVFNGWVGTTAETKGNRDLRAELVAAAVAMLAQPQPVAVPSLRSIAKACGVAPSAVYWHFPSEADLRSAVLDAEYTSLIDAVETALDSAGAGADALVVAGDAYVAWALGHPGAYQLLFESGDELPAGRAEHGPRLQRRIVELARRVDPDAPFPAALLLWSVWHGVVSLRLHKDEWDWGMTAQEANRRLMSALTAGRPDGARDTDGTPRWRGIAR</sequence>
<dbReference type="PANTHER" id="PTHR30055">
    <property type="entry name" value="HTH-TYPE TRANSCRIPTIONAL REGULATOR RUTR"/>
    <property type="match status" value="1"/>
</dbReference>
<comment type="caution">
    <text evidence="7">The sequence shown here is derived from an EMBL/GenBank/DDBJ whole genome shotgun (WGS) entry which is preliminary data.</text>
</comment>
<evidence type="ECO:0000256" key="4">
    <source>
        <dbReference type="PROSITE-ProRule" id="PRU00335"/>
    </source>
</evidence>
<dbReference type="SUPFAM" id="SSF46689">
    <property type="entry name" value="Homeodomain-like"/>
    <property type="match status" value="1"/>
</dbReference>
<dbReference type="Pfam" id="PF13305">
    <property type="entry name" value="TetR_C_33"/>
    <property type="match status" value="1"/>
</dbReference>
<dbReference type="Pfam" id="PF00440">
    <property type="entry name" value="TetR_N"/>
    <property type="match status" value="1"/>
</dbReference>
<evidence type="ECO:0000256" key="3">
    <source>
        <dbReference type="ARBA" id="ARBA00023163"/>
    </source>
</evidence>
<accession>A0ABP7KPY6</accession>
<dbReference type="InterPro" id="IPR009057">
    <property type="entry name" value="Homeodomain-like_sf"/>
</dbReference>
<evidence type="ECO:0000259" key="6">
    <source>
        <dbReference type="PROSITE" id="PS50977"/>
    </source>
</evidence>
<evidence type="ECO:0000256" key="5">
    <source>
        <dbReference type="SAM" id="MobiDB-lite"/>
    </source>
</evidence>
<evidence type="ECO:0000313" key="7">
    <source>
        <dbReference type="EMBL" id="GAA3882378.1"/>
    </source>
</evidence>
<feature type="DNA-binding region" description="H-T-H motif" evidence="4">
    <location>
        <begin position="61"/>
        <end position="80"/>
    </location>
</feature>
<dbReference type="Gene3D" id="1.10.357.10">
    <property type="entry name" value="Tetracycline Repressor, domain 2"/>
    <property type="match status" value="1"/>
</dbReference>
<evidence type="ECO:0000256" key="1">
    <source>
        <dbReference type="ARBA" id="ARBA00023015"/>
    </source>
</evidence>